<protein>
    <submittedName>
        <fullName evidence="1">Putative ovule protein</fullName>
    </submittedName>
</protein>
<reference evidence="1" key="1">
    <citation type="submission" date="2015-12" db="EMBL/GenBank/DDBJ databases">
        <title>Gene expression during late stages of embryo sac development: a critical building block for successful pollen-pistil interactions.</title>
        <authorList>
            <person name="Liu Y."/>
            <person name="Joly V."/>
            <person name="Sabar M."/>
            <person name="Matton D.P."/>
        </authorList>
    </citation>
    <scope>NUCLEOTIDE SEQUENCE</scope>
</reference>
<organism evidence="1">
    <name type="scientific">Solanum chacoense</name>
    <name type="common">Chaco potato</name>
    <dbReference type="NCBI Taxonomy" id="4108"/>
    <lineage>
        <taxon>Eukaryota</taxon>
        <taxon>Viridiplantae</taxon>
        <taxon>Streptophyta</taxon>
        <taxon>Embryophyta</taxon>
        <taxon>Tracheophyta</taxon>
        <taxon>Spermatophyta</taxon>
        <taxon>Magnoliopsida</taxon>
        <taxon>eudicotyledons</taxon>
        <taxon>Gunneridae</taxon>
        <taxon>Pentapetalae</taxon>
        <taxon>asterids</taxon>
        <taxon>lamiids</taxon>
        <taxon>Solanales</taxon>
        <taxon>Solanaceae</taxon>
        <taxon>Solanoideae</taxon>
        <taxon>Solaneae</taxon>
        <taxon>Solanum</taxon>
    </lineage>
</organism>
<dbReference type="AlphaFoldDB" id="A0A0V0HWR0"/>
<evidence type="ECO:0000313" key="1">
    <source>
        <dbReference type="EMBL" id="JAP24767.1"/>
    </source>
</evidence>
<name>A0A0V0HWR0_SOLCH</name>
<accession>A0A0V0HWR0</accession>
<proteinExistence type="predicted"/>
<dbReference type="EMBL" id="GEDG01014030">
    <property type="protein sequence ID" value="JAP24767.1"/>
    <property type="molecule type" value="Transcribed_RNA"/>
</dbReference>
<dbReference type="EMBL" id="GEDG01002051">
    <property type="protein sequence ID" value="JAP36339.1"/>
    <property type="molecule type" value="Transcribed_RNA"/>
</dbReference>
<sequence length="101" mass="11386">MNSIAEFQHSSEFEKSLNASFMLSSLNGSELRAQWIIRLKKVLAEVVSTLQNAFVEGKRILYAALVANKVMDSKIKQGVPGVLCKLDLEKAYDHVNRKFQD</sequence>